<comment type="cofactor">
    <cofactor evidence="6">
        <name>Zn(2+)</name>
        <dbReference type="ChEBI" id="CHEBI:29105"/>
    </cofactor>
    <text evidence="6">Binds 1 zinc ion.</text>
</comment>
<evidence type="ECO:0000313" key="9">
    <source>
        <dbReference type="EMBL" id="GGE08004.1"/>
    </source>
</evidence>
<accession>A0A8J2VBM5</accession>
<evidence type="ECO:0000259" key="8">
    <source>
        <dbReference type="Pfam" id="PF08439"/>
    </source>
</evidence>
<dbReference type="PANTHER" id="PTHR34217">
    <property type="entry name" value="METAL-DEPENDENT CARBOXYPEPTIDASE"/>
    <property type="match status" value="1"/>
</dbReference>
<dbReference type="GO" id="GO:0006508">
    <property type="term" value="P:proteolysis"/>
    <property type="evidence" value="ECO:0007669"/>
    <property type="project" value="UniProtKB-KW"/>
</dbReference>
<reference evidence="9" key="1">
    <citation type="journal article" date="2014" name="Int. J. Syst. Evol. Microbiol.">
        <title>Complete genome sequence of Corynebacterium casei LMG S-19264T (=DSM 44701T), isolated from a smear-ripened cheese.</title>
        <authorList>
            <consortium name="US DOE Joint Genome Institute (JGI-PGF)"/>
            <person name="Walter F."/>
            <person name="Albersmeier A."/>
            <person name="Kalinowski J."/>
            <person name="Ruckert C."/>
        </authorList>
    </citation>
    <scope>NUCLEOTIDE SEQUENCE</scope>
    <source>
        <strain evidence="9">CGMCC 1.15179</strain>
    </source>
</reference>
<dbReference type="Pfam" id="PF08439">
    <property type="entry name" value="Peptidase_M3_N"/>
    <property type="match status" value="1"/>
</dbReference>
<sequence length="599" mass="68575">MGVGIMKAHRYTMKWDLDVFFKGGSQSKEFKQYVERLEQDAQTFDTEVKELPVTDTEAWKKVIRFLQNIGTRLSQAHSFVSCLTAQNVKDEQAKLLQGRLSQLDAVLHRTGTRLDQKMLEVSEKDWDALLKDSEIQPVSFKLREQRRRAKEKMAPELESLVGDLSVDGYHAWGDLYDTIVGRMSIPFEEDGEVKELSVGQANNKLHSSNRQTRQRAFRQLSEAWEKESDLCASALNHLAGYRLNLYRNRGWDSVLKEPVEINRMSEATLQTMWDVISQNKAKILEYMKRKASLLGLKALSWYDIYAPVSTKEQKVSYDEAADFITEQFGRFSPAMANFAKTAFELRWIEAEDRPGKRPGGFCTTFPESGQSRIFMTYAGTASNVATLAHELGHAYHSYVMRDLPSLARRYSMSVAETASTFAETLVADAAIQHASTKEQKIALLEDKLQRAVAFFMDIHARFLFETRFYEKRSKGLLTAADLNQLTLEAEKEAFQGALEEYHPHFWASKLHFYITGVPFYNFPYTFGYLFSTGIYARAQQEGPAFADRYVALLRDTGSMTVEGLAQKHLGVDLTRPDFWQTAIRVVHEDVDRFLQLTEK</sequence>
<gene>
    <name evidence="9" type="ORF">GCM10011571_06560</name>
</gene>
<dbReference type="PANTHER" id="PTHR34217:SF1">
    <property type="entry name" value="CARBOXYPEPTIDASE 1"/>
    <property type="match status" value="1"/>
</dbReference>
<name>A0A8J2VBM5_9BACL</name>
<keyword evidence="3 6" id="KW-0378">Hydrolase</keyword>
<evidence type="ECO:0000256" key="3">
    <source>
        <dbReference type="ARBA" id="ARBA00022801"/>
    </source>
</evidence>
<keyword evidence="1 6" id="KW-0645">Protease</keyword>
<reference evidence="9" key="2">
    <citation type="submission" date="2020-09" db="EMBL/GenBank/DDBJ databases">
        <authorList>
            <person name="Sun Q."/>
            <person name="Zhou Y."/>
        </authorList>
    </citation>
    <scope>NUCLEOTIDE SEQUENCE</scope>
    <source>
        <strain evidence="9">CGMCC 1.15179</strain>
    </source>
</reference>
<dbReference type="SUPFAM" id="SSF55486">
    <property type="entry name" value="Metalloproteases ('zincins'), catalytic domain"/>
    <property type="match status" value="1"/>
</dbReference>
<dbReference type="InterPro" id="IPR042088">
    <property type="entry name" value="OligoPept_F_C"/>
</dbReference>
<dbReference type="CDD" id="cd09607">
    <property type="entry name" value="M3B_PepF"/>
    <property type="match status" value="1"/>
</dbReference>
<organism evidence="9 10">
    <name type="scientific">Marinithermofilum abyssi</name>
    <dbReference type="NCBI Taxonomy" id="1571185"/>
    <lineage>
        <taxon>Bacteria</taxon>
        <taxon>Bacillati</taxon>
        <taxon>Bacillota</taxon>
        <taxon>Bacilli</taxon>
        <taxon>Bacillales</taxon>
        <taxon>Thermoactinomycetaceae</taxon>
        <taxon>Marinithermofilum</taxon>
    </lineage>
</organism>
<evidence type="ECO:0000256" key="1">
    <source>
        <dbReference type="ARBA" id="ARBA00022670"/>
    </source>
</evidence>
<dbReference type="InterPro" id="IPR013647">
    <property type="entry name" value="OligopepF_N_dom"/>
</dbReference>
<dbReference type="NCBIfam" id="TIGR02290">
    <property type="entry name" value="M3_fam_3"/>
    <property type="match status" value="1"/>
</dbReference>
<dbReference type="Gene3D" id="1.10.1370.20">
    <property type="entry name" value="Oligoendopeptidase f, C-terminal domain"/>
    <property type="match status" value="1"/>
</dbReference>
<dbReference type="GO" id="GO:0046872">
    <property type="term" value="F:metal ion binding"/>
    <property type="evidence" value="ECO:0007669"/>
    <property type="project" value="UniProtKB-UniRule"/>
</dbReference>
<proteinExistence type="inferred from homology"/>
<dbReference type="InterPro" id="IPR034006">
    <property type="entry name" value="M3B_PepF_2"/>
</dbReference>
<dbReference type="AlphaFoldDB" id="A0A8J2VBM5"/>
<dbReference type="InterPro" id="IPR001333">
    <property type="entry name" value="Peptidase_M32_Taq"/>
</dbReference>
<keyword evidence="4 6" id="KW-0862">Zinc</keyword>
<protein>
    <submittedName>
        <fullName evidence="9">Oligoendopeptidase</fullName>
    </submittedName>
</protein>
<evidence type="ECO:0000256" key="2">
    <source>
        <dbReference type="ARBA" id="ARBA00022723"/>
    </source>
</evidence>
<keyword evidence="5 6" id="KW-0482">Metalloprotease</keyword>
<dbReference type="InterPro" id="IPR001567">
    <property type="entry name" value="Pept_M3A_M3B_dom"/>
</dbReference>
<dbReference type="GO" id="GO:0004181">
    <property type="term" value="F:metallocarboxypeptidase activity"/>
    <property type="evidence" value="ECO:0007669"/>
    <property type="project" value="InterPro"/>
</dbReference>
<evidence type="ECO:0000313" key="10">
    <source>
        <dbReference type="Proteomes" id="UP000625210"/>
    </source>
</evidence>
<evidence type="ECO:0000256" key="6">
    <source>
        <dbReference type="RuleBase" id="RU003435"/>
    </source>
</evidence>
<feature type="domain" description="Oligopeptidase F N-terminal" evidence="8">
    <location>
        <begin position="118"/>
        <end position="183"/>
    </location>
</feature>
<comment type="caution">
    <text evidence="9">The sequence shown here is derived from an EMBL/GenBank/DDBJ whole genome shotgun (WGS) entry which is preliminary data.</text>
</comment>
<evidence type="ECO:0000256" key="5">
    <source>
        <dbReference type="ARBA" id="ARBA00023049"/>
    </source>
</evidence>
<dbReference type="GO" id="GO:0004222">
    <property type="term" value="F:metalloendopeptidase activity"/>
    <property type="evidence" value="ECO:0007669"/>
    <property type="project" value="InterPro"/>
</dbReference>
<dbReference type="EMBL" id="BMHQ01000002">
    <property type="protein sequence ID" value="GGE08004.1"/>
    <property type="molecule type" value="Genomic_DNA"/>
</dbReference>
<evidence type="ECO:0000256" key="4">
    <source>
        <dbReference type="ARBA" id="ARBA00022833"/>
    </source>
</evidence>
<evidence type="ECO:0000259" key="7">
    <source>
        <dbReference type="Pfam" id="PF01432"/>
    </source>
</evidence>
<feature type="domain" description="Peptidase M3A/M3B catalytic" evidence="7">
    <location>
        <begin position="206"/>
        <end position="583"/>
    </location>
</feature>
<dbReference type="Gene3D" id="1.20.140.70">
    <property type="entry name" value="Oligopeptidase f, N-terminal domain"/>
    <property type="match status" value="1"/>
</dbReference>
<dbReference type="Pfam" id="PF01432">
    <property type="entry name" value="Peptidase_M3"/>
    <property type="match status" value="1"/>
</dbReference>
<dbReference type="Proteomes" id="UP000625210">
    <property type="component" value="Unassembled WGS sequence"/>
</dbReference>
<comment type="similarity">
    <text evidence="6">Belongs to the peptidase M3 family.</text>
</comment>
<dbReference type="InterPro" id="IPR011977">
    <property type="entry name" value="Pept_M3B_clade3"/>
</dbReference>
<keyword evidence="10" id="KW-1185">Reference proteome</keyword>
<keyword evidence="2 6" id="KW-0479">Metal-binding</keyword>